<dbReference type="EMBL" id="JASPKZ010010090">
    <property type="protein sequence ID" value="KAJ9575240.1"/>
    <property type="molecule type" value="Genomic_DNA"/>
</dbReference>
<protein>
    <recommendedName>
        <fullName evidence="5">CWF19-like protein 2</fullName>
    </recommendedName>
</protein>
<evidence type="ECO:0008006" key="5">
    <source>
        <dbReference type="Google" id="ProtNLM"/>
    </source>
</evidence>
<sequence>MFPCVRRDKHDSREQADKQNNKYMLDRLGQTDCELNPYWKDGGTGLPEEKDTRNQPTLSEKAVGDYGVDWLRRALKRAKEQAVEEGKSLEAVAAERWGSLKNLETMLSEAEKKSRREFGSQHEHRRDKGDTERYKRSEEGRSSKSYEKRDERSYSSSRNRSFQKPRDEHDVQSAFQKPRDSGTSVSSYRNTGASGTGGKNLRQKAEILGNEELVNELRSKLEAARTAWTLKPDAAAEEEVVVLTRTDSKGLVCPLQQAETSGGSCKKQKVETHRDGSRVHYFADDDKYSLQDLFEREKLNSVEDQNEMFIKLAGKQLKATWMIFLKRKLE</sequence>
<comment type="similarity">
    <text evidence="1">Belongs to the CWF19 family.</text>
</comment>
<reference evidence="3" key="2">
    <citation type="submission" date="2023-05" db="EMBL/GenBank/DDBJ databases">
        <authorList>
            <person name="Fouks B."/>
        </authorList>
    </citation>
    <scope>NUCLEOTIDE SEQUENCE</scope>
    <source>
        <strain evidence="3">Stay&amp;Tobe</strain>
        <tissue evidence="3">Testes</tissue>
    </source>
</reference>
<dbReference type="AlphaFoldDB" id="A0AAD7Z6S7"/>
<dbReference type="GO" id="GO:0000398">
    <property type="term" value="P:mRNA splicing, via spliceosome"/>
    <property type="evidence" value="ECO:0007669"/>
    <property type="project" value="TreeGrafter"/>
</dbReference>
<evidence type="ECO:0000256" key="1">
    <source>
        <dbReference type="ARBA" id="ARBA00006795"/>
    </source>
</evidence>
<dbReference type="InterPro" id="IPR040194">
    <property type="entry name" value="Cwf19-like"/>
</dbReference>
<dbReference type="GO" id="GO:0071014">
    <property type="term" value="C:post-mRNA release spliceosomal complex"/>
    <property type="evidence" value="ECO:0007669"/>
    <property type="project" value="TreeGrafter"/>
</dbReference>
<name>A0AAD7Z6S7_DIPPU</name>
<dbReference type="PANTHER" id="PTHR12072:SF5">
    <property type="entry name" value="CWF19-LIKE PROTEIN 2"/>
    <property type="match status" value="1"/>
</dbReference>
<feature type="compositionally biased region" description="Basic and acidic residues" evidence="2">
    <location>
        <begin position="111"/>
        <end position="153"/>
    </location>
</feature>
<dbReference type="Proteomes" id="UP001233999">
    <property type="component" value="Unassembled WGS sequence"/>
</dbReference>
<feature type="region of interest" description="Disordered" evidence="2">
    <location>
        <begin position="36"/>
        <end position="60"/>
    </location>
</feature>
<feature type="compositionally biased region" description="Polar residues" evidence="2">
    <location>
        <begin position="181"/>
        <end position="193"/>
    </location>
</feature>
<accession>A0AAD7Z6S7</accession>
<proteinExistence type="inferred from homology"/>
<organism evidence="3 4">
    <name type="scientific">Diploptera punctata</name>
    <name type="common">Pacific beetle cockroach</name>
    <dbReference type="NCBI Taxonomy" id="6984"/>
    <lineage>
        <taxon>Eukaryota</taxon>
        <taxon>Metazoa</taxon>
        <taxon>Ecdysozoa</taxon>
        <taxon>Arthropoda</taxon>
        <taxon>Hexapoda</taxon>
        <taxon>Insecta</taxon>
        <taxon>Pterygota</taxon>
        <taxon>Neoptera</taxon>
        <taxon>Polyneoptera</taxon>
        <taxon>Dictyoptera</taxon>
        <taxon>Blattodea</taxon>
        <taxon>Blaberoidea</taxon>
        <taxon>Blaberidae</taxon>
        <taxon>Diplopterinae</taxon>
        <taxon>Diploptera</taxon>
    </lineage>
</organism>
<feature type="region of interest" description="Disordered" evidence="2">
    <location>
        <begin position="111"/>
        <end position="203"/>
    </location>
</feature>
<comment type="caution">
    <text evidence="3">The sequence shown here is derived from an EMBL/GenBank/DDBJ whole genome shotgun (WGS) entry which is preliminary data.</text>
</comment>
<dbReference type="PANTHER" id="PTHR12072">
    <property type="entry name" value="CWF19, CELL CYCLE CONTROL PROTEIN"/>
    <property type="match status" value="1"/>
</dbReference>
<gene>
    <name evidence="3" type="ORF">L9F63_025809</name>
</gene>
<keyword evidence="4" id="KW-1185">Reference proteome</keyword>
<evidence type="ECO:0000256" key="2">
    <source>
        <dbReference type="SAM" id="MobiDB-lite"/>
    </source>
</evidence>
<reference evidence="3" key="1">
    <citation type="journal article" date="2023" name="IScience">
        <title>Live-bearing cockroach genome reveals convergent evolutionary mechanisms linked to viviparity in insects and beyond.</title>
        <authorList>
            <person name="Fouks B."/>
            <person name="Harrison M.C."/>
            <person name="Mikhailova A.A."/>
            <person name="Marchal E."/>
            <person name="English S."/>
            <person name="Carruthers M."/>
            <person name="Jennings E.C."/>
            <person name="Chiamaka E.L."/>
            <person name="Frigard R.A."/>
            <person name="Pippel M."/>
            <person name="Attardo G.M."/>
            <person name="Benoit J.B."/>
            <person name="Bornberg-Bauer E."/>
            <person name="Tobe S.S."/>
        </authorList>
    </citation>
    <scope>NUCLEOTIDE SEQUENCE</scope>
    <source>
        <strain evidence="3">Stay&amp;Tobe</strain>
    </source>
</reference>
<evidence type="ECO:0000313" key="3">
    <source>
        <dbReference type="EMBL" id="KAJ9575240.1"/>
    </source>
</evidence>
<evidence type="ECO:0000313" key="4">
    <source>
        <dbReference type="Proteomes" id="UP001233999"/>
    </source>
</evidence>
<feature type="region of interest" description="Disordered" evidence="2">
    <location>
        <begin position="1"/>
        <end position="20"/>
    </location>
</feature>